<evidence type="ECO:0000313" key="7">
    <source>
        <dbReference type="EMBL" id="EQD42418.1"/>
    </source>
</evidence>
<comment type="catalytic activity">
    <reaction evidence="5">
        <text>glycyl-tRNA(Gly) + acetyl-CoA = N-acetylglycyl-tRNA(Gly) + CoA + H(+)</text>
        <dbReference type="Rhea" id="RHEA:81867"/>
        <dbReference type="Rhea" id="RHEA-COMP:9683"/>
        <dbReference type="Rhea" id="RHEA-COMP:19766"/>
        <dbReference type="ChEBI" id="CHEBI:15378"/>
        <dbReference type="ChEBI" id="CHEBI:57287"/>
        <dbReference type="ChEBI" id="CHEBI:57288"/>
        <dbReference type="ChEBI" id="CHEBI:78522"/>
        <dbReference type="ChEBI" id="CHEBI:232036"/>
    </reaction>
</comment>
<dbReference type="GO" id="GO:0016747">
    <property type="term" value="F:acyltransferase activity, transferring groups other than amino-acyl groups"/>
    <property type="evidence" value="ECO:0007669"/>
    <property type="project" value="InterPro"/>
</dbReference>
<evidence type="ECO:0000256" key="3">
    <source>
        <dbReference type="ARBA" id="ARBA00022679"/>
    </source>
</evidence>
<name>T0ZBI1_9ZZZZ</name>
<dbReference type="SUPFAM" id="SSF55729">
    <property type="entry name" value="Acyl-CoA N-acyltransferases (Nat)"/>
    <property type="match status" value="1"/>
</dbReference>
<dbReference type="EMBL" id="AUZZ01001159">
    <property type="protein sequence ID" value="EQD65484.1"/>
    <property type="molecule type" value="Genomic_DNA"/>
</dbReference>
<accession>T0ZBI1</accession>
<dbReference type="PROSITE" id="PS51186">
    <property type="entry name" value="GNAT"/>
    <property type="match status" value="1"/>
</dbReference>
<dbReference type="PANTHER" id="PTHR36449">
    <property type="entry name" value="ACETYLTRANSFERASE-RELATED"/>
    <property type="match status" value="1"/>
</dbReference>
<keyword evidence="4" id="KW-0012">Acyltransferase</keyword>
<gene>
    <name evidence="7" type="ORF">B1B_14066</name>
    <name evidence="8" type="ORF">B2A_01591</name>
</gene>
<dbReference type="PANTHER" id="PTHR36449:SF1">
    <property type="entry name" value="ACETYLTRANSFERASE"/>
    <property type="match status" value="1"/>
</dbReference>
<comment type="caution">
    <text evidence="7">The sequence shown here is derived from an EMBL/GenBank/DDBJ whole genome shotgun (WGS) entry which is preliminary data.</text>
</comment>
<keyword evidence="3 7" id="KW-0808">Transferase</keyword>
<evidence type="ECO:0000256" key="2">
    <source>
        <dbReference type="ARBA" id="ARBA00022649"/>
    </source>
</evidence>
<evidence type="ECO:0000256" key="4">
    <source>
        <dbReference type="ARBA" id="ARBA00023315"/>
    </source>
</evidence>
<dbReference type="InterPro" id="IPR016181">
    <property type="entry name" value="Acyl_CoA_acyltransferase"/>
</dbReference>
<dbReference type="EMBL" id="AUZY01009281">
    <property type="protein sequence ID" value="EQD42418.1"/>
    <property type="molecule type" value="Genomic_DNA"/>
</dbReference>
<reference evidence="7" key="1">
    <citation type="submission" date="2013-08" db="EMBL/GenBank/DDBJ databases">
        <authorList>
            <person name="Mendez C."/>
            <person name="Richter M."/>
            <person name="Ferrer M."/>
            <person name="Sanchez J."/>
        </authorList>
    </citation>
    <scope>NUCLEOTIDE SEQUENCE</scope>
</reference>
<dbReference type="Pfam" id="PF13508">
    <property type="entry name" value="Acetyltransf_7"/>
    <property type="match status" value="1"/>
</dbReference>
<protein>
    <submittedName>
        <fullName evidence="7">GCN5-related N-acetyltransferase</fullName>
    </submittedName>
</protein>
<organism evidence="7">
    <name type="scientific">mine drainage metagenome</name>
    <dbReference type="NCBI Taxonomy" id="410659"/>
    <lineage>
        <taxon>unclassified sequences</taxon>
        <taxon>metagenomes</taxon>
        <taxon>ecological metagenomes</taxon>
    </lineage>
</organism>
<proteinExistence type="predicted"/>
<dbReference type="InterPro" id="IPR000182">
    <property type="entry name" value="GNAT_dom"/>
</dbReference>
<keyword evidence="1" id="KW-0678">Repressor</keyword>
<feature type="domain" description="N-acetyltransferase" evidence="6">
    <location>
        <begin position="16"/>
        <end position="164"/>
    </location>
</feature>
<reference evidence="7" key="2">
    <citation type="journal article" date="2014" name="ISME J.">
        <title>Microbial stratification in low pH oxic and suboxic macroscopic growths along an acid mine drainage.</title>
        <authorList>
            <person name="Mendez-Garcia C."/>
            <person name="Mesa V."/>
            <person name="Sprenger R.R."/>
            <person name="Richter M."/>
            <person name="Diez M.S."/>
            <person name="Solano J."/>
            <person name="Bargiela R."/>
            <person name="Golyshina O.V."/>
            <person name="Manteca A."/>
            <person name="Ramos J.L."/>
            <person name="Gallego J.R."/>
            <person name="Llorente I."/>
            <person name="Martins Dos Santos V.A."/>
            <person name="Jensen O.N."/>
            <person name="Pelaez A.I."/>
            <person name="Sanchez J."/>
            <person name="Ferrer M."/>
        </authorList>
    </citation>
    <scope>NUCLEOTIDE SEQUENCE</scope>
</reference>
<evidence type="ECO:0000256" key="5">
    <source>
        <dbReference type="ARBA" id="ARBA00049880"/>
    </source>
</evidence>
<sequence length="164" mass="18081">MALRFTLLDAKRHDRDSFRCGEPTLDTYLRERAGQHQRDGIATTHLLVDDADAARILGYCSLAAAQLFLAELQPADRKRLPSYPVPAVRIGRLAVAQAAQGKGYGQLLLGHAVHCSLQLRQQLGVRVLLVDALHDQAAAFYRAFGFRATLDGPTRTLYLSLGKE</sequence>
<dbReference type="AlphaFoldDB" id="T0ZBI1"/>
<dbReference type="Gene3D" id="3.40.630.30">
    <property type="match status" value="1"/>
</dbReference>
<evidence type="ECO:0000313" key="8">
    <source>
        <dbReference type="EMBL" id="EQD65484.1"/>
    </source>
</evidence>
<keyword evidence="2" id="KW-1277">Toxin-antitoxin system</keyword>
<evidence type="ECO:0000256" key="1">
    <source>
        <dbReference type="ARBA" id="ARBA00022491"/>
    </source>
</evidence>
<evidence type="ECO:0000259" key="6">
    <source>
        <dbReference type="PROSITE" id="PS51186"/>
    </source>
</evidence>